<organism evidence="1 2">
    <name type="scientific">Triparma retinervis</name>
    <dbReference type="NCBI Taxonomy" id="2557542"/>
    <lineage>
        <taxon>Eukaryota</taxon>
        <taxon>Sar</taxon>
        <taxon>Stramenopiles</taxon>
        <taxon>Ochrophyta</taxon>
        <taxon>Bolidophyceae</taxon>
        <taxon>Parmales</taxon>
        <taxon>Triparmaceae</taxon>
        <taxon>Triparma</taxon>
    </lineage>
</organism>
<keyword evidence="2" id="KW-1185">Reference proteome</keyword>
<dbReference type="Gene3D" id="2.60.120.330">
    <property type="entry name" value="B-lactam Antibiotic, Isopenicillin N Synthase, Chain"/>
    <property type="match status" value="1"/>
</dbReference>
<gene>
    <name evidence="1" type="ORF">TrRE_jg11039</name>
</gene>
<dbReference type="AlphaFoldDB" id="A0A9W7FBT4"/>
<dbReference type="EMBL" id="BRXZ01000307">
    <property type="protein sequence ID" value="GMI09271.1"/>
    <property type="molecule type" value="Genomic_DNA"/>
</dbReference>
<proteinExistence type="predicted"/>
<reference evidence="1" key="1">
    <citation type="submission" date="2022-07" db="EMBL/GenBank/DDBJ databases">
        <title>Genome analysis of Parmales, a sister group of diatoms, reveals the evolutionary specialization of diatoms from phago-mixotrophs to photoautotrophs.</title>
        <authorList>
            <person name="Ban H."/>
            <person name="Sato S."/>
            <person name="Yoshikawa S."/>
            <person name="Kazumasa Y."/>
            <person name="Nakamura Y."/>
            <person name="Ichinomiya M."/>
            <person name="Saitoh K."/>
            <person name="Sato N."/>
            <person name="Blanc-Mathieu R."/>
            <person name="Endo H."/>
            <person name="Kuwata A."/>
            <person name="Ogata H."/>
        </authorList>
    </citation>
    <scope>NUCLEOTIDE SEQUENCE</scope>
</reference>
<dbReference type="OrthoDB" id="438224at2759"/>
<dbReference type="PANTHER" id="PTHR48420:SF1">
    <property type="entry name" value="NON-HAEM DIOXYGENASE N-TERMINAL DOMAIN-CONTAINING PROTEIN"/>
    <property type="match status" value="1"/>
</dbReference>
<sequence length="296" mass="31987">MDESSSLNSKIELAYGPGALGVIAIRGIPGFVEAKEKLLPQSHTLAHLPQETLKGLEDEKSMFNAGWSHGKEKLGDKPDFAKGSFYFNPLSDAPGTKEDRDKFPVSYPCNVWPTEPMPSFEQDAKALGNLMHQQVVALSVHIDKFAKSKVPNYKDRLVSDAMKNTEKAKGRLLYYFPLSEAALKEGSSDSWIGWHNDSGFLTALAGDMYVDDSTGSQITCPDPSAGLYVVDRFGSSVQVTVPHDCMAVQLGECVQIVTGGALTATPHCVKGARPEKGTGVKVARISHPCFIDTVPG</sequence>
<evidence type="ECO:0000313" key="2">
    <source>
        <dbReference type="Proteomes" id="UP001165082"/>
    </source>
</evidence>
<dbReference type="SUPFAM" id="SSF51197">
    <property type="entry name" value="Clavaminate synthase-like"/>
    <property type="match status" value="1"/>
</dbReference>
<feature type="non-terminal residue" evidence="1">
    <location>
        <position position="296"/>
    </location>
</feature>
<evidence type="ECO:0008006" key="3">
    <source>
        <dbReference type="Google" id="ProtNLM"/>
    </source>
</evidence>
<name>A0A9W7FBT4_9STRA</name>
<comment type="caution">
    <text evidence="1">The sequence shown here is derived from an EMBL/GenBank/DDBJ whole genome shotgun (WGS) entry which is preliminary data.</text>
</comment>
<dbReference type="Proteomes" id="UP001165082">
    <property type="component" value="Unassembled WGS sequence"/>
</dbReference>
<protein>
    <recommendedName>
        <fullName evidence="3">Non-haem dioxygenase N-terminal domain-containing protein</fullName>
    </recommendedName>
</protein>
<dbReference type="PANTHER" id="PTHR48420">
    <property type="entry name" value="NON-HAEM DIOXYGENASE N-TERMINAL DOMAIN-CONTAINING PROTEIN"/>
    <property type="match status" value="1"/>
</dbReference>
<evidence type="ECO:0000313" key="1">
    <source>
        <dbReference type="EMBL" id="GMI09271.1"/>
    </source>
</evidence>
<dbReference type="InterPro" id="IPR027443">
    <property type="entry name" value="IPNS-like_sf"/>
</dbReference>
<accession>A0A9W7FBT4</accession>